<dbReference type="GO" id="GO:0016887">
    <property type="term" value="F:ATP hydrolysis activity"/>
    <property type="evidence" value="ECO:0007669"/>
    <property type="project" value="InterPro"/>
</dbReference>
<dbReference type="Gene3D" id="3.40.50.300">
    <property type="entry name" value="P-loop containing nucleotide triphosphate hydrolases"/>
    <property type="match status" value="3"/>
</dbReference>
<evidence type="ECO:0000256" key="2">
    <source>
        <dbReference type="ARBA" id="ARBA00022741"/>
    </source>
</evidence>
<accession>A0A1F7UUL9</accession>
<dbReference type="AlphaFoldDB" id="A0A1F7UUL9"/>
<dbReference type="SMART" id="SM01086">
    <property type="entry name" value="ClpB_D2-small"/>
    <property type="match status" value="1"/>
</dbReference>
<dbReference type="Pfam" id="PF10431">
    <property type="entry name" value="ClpB_D2-small"/>
    <property type="match status" value="1"/>
</dbReference>
<dbReference type="GO" id="GO:0005737">
    <property type="term" value="C:cytoplasm"/>
    <property type="evidence" value="ECO:0007669"/>
    <property type="project" value="TreeGrafter"/>
</dbReference>
<dbReference type="Pfam" id="PF07724">
    <property type="entry name" value="AAA_2"/>
    <property type="match status" value="1"/>
</dbReference>
<dbReference type="PROSITE" id="PS00870">
    <property type="entry name" value="CLPAB_1"/>
    <property type="match status" value="1"/>
</dbReference>
<dbReference type="SMART" id="SM00382">
    <property type="entry name" value="AAA"/>
    <property type="match status" value="2"/>
</dbReference>
<dbReference type="FunFam" id="3.40.50.300:FF:000010">
    <property type="entry name" value="Chaperone clpB 1, putative"/>
    <property type="match status" value="1"/>
</dbReference>
<dbReference type="Pfam" id="PF02861">
    <property type="entry name" value="Clp_N"/>
    <property type="match status" value="2"/>
</dbReference>
<dbReference type="InterPro" id="IPR001270">
    <property type="entry name" value="ClpA/B"/>
</dbReference>
<proteinExistence type="predicted"/>
<reference evidence="7 8" key="1">
    <citation type="journal article" date="2016" name="Nat. Commun.">
        <title>Thousands of microbial genomes shed light on interconnected biogeochemical processes in an aquifer system.</title>
        <authorList>
            <person name="Anantharaman K."/>
            <person name="Brown C.T."/>
            <person name="Hug L.A."/>
            <person name="Sharon I."/>
            <person name="Castelle C.J."/>
            <person name="Probst A.J."/>
            <person name="Thomas B.C."/>
            <person name="Singh A."/>
            <person name="Wilkins M.J."/>
            <person name="Karaoz U."/>
            <person name="Brodie E.L."/>
            <person name="Williams K.H."/>
            <person name="Hubbard S.S."/>
            <person name="Banfield J.F."/>
        </authorList>
    </citation>
    <scope>NUCLEOTIDE SEQUENCE [LARGE SCALE GENOMIC DNA]</scope>
</reference>
<dbReference type="Gene3D" id="1.10.8.60">
    <property type="match status" value="1"/>
</dbReference>
<keyword evidence="1 5" id="KW-0677">Repeat</keyword>
<evidence type="ECO:0000259" key="6">
    <source>
        <dbReference type="PROSITE" id="PS51903"/>
    </source>
</evidence>
<dbReference type="PROSITE" id="PS51903">
    <property type="entry name" value="CLP_R"/>
    <property type="match status" value="1"/>
</dbReference>
<dbReference type="InterPro" id="IPR003959">
    <property type="entry name" value="ATPase_AAA_core"/>
</dbReference>
<dbReference type="CDD" id="cd00009">
    <property type="entry name" value="AAA"/>
    <property type="match status" value="1"/>
</dbReference>
<dbReference type="PANTHER" id="PTHR11638:SF175">
    <property type="entry name" value="ATP-DEPENDENT CLP PROTEASE, ATP-BINDING SUBUNIT CLPC"/>
    <property type="match status" value="1"/>
</dbReference>
<dbReference type="InterPro" id="IPR004176">
    <property type="entry name" value="Clp_R_N"/>
</dbReference>
<evidence type="ECO:0000256" key="4">
    <source>
        <dbReference type="ARBA" id="ARBA00023186"/>
    </source>
</evidence>
<dbReference type="EMBL" id="MGEK01000030">
    <property type="protein sequence ID" value="OGL81408.1"/>
    <property type="molecule type" value="Genomic_DNA"/>
</dbReference>
<keyword evidence="4" id="KW-0143">Chaperone</keyword>
<keyword evidence="3" id="KW-0067">ATP-binding</keyword>
<dbReference type="InterPro" id="IPR036628">
    <property type="entry name" value="Clp_N_dom_sf"/>
</dbReference>
<dbReference type="InterPro" id="IPR018368">
    <property type="entry name" value="ClpA/B_CS1"/>
</dbReference>
<dbReference type="InterPro" id="IPR041546">
    <property type="entry name" value="ClpA/ClpB_AAA_lid"/>
</dbReference>
<dbReference type="SUPFAM" id="SSF81923">
    <property type="entry name" value="Double Clp-N motif"/>
    <property type="match status" value="1"/>
</dbReference>
<evidence type="ECO:0000313" key="7">
    <source>
        <dbReference type="EMBL" id="OGL81408.1"/>
    </source>
</evidence>
<evidence type="ECO:0000256" key="1">
    <source>
        <dbReference type="ARBA" id="ARBA00022737"/>
    </source>
</evidence>
<comment type="caution">
    <text evidence="7">The sequence shown here is derived from an EMBL/GenBank/DDBJ whole genome shotgun (WGS) entry which is preliminary data.</text>
</comment>
<name>A0A1F7UUL9_9BACT</name>
<dbReference type="Pfam" id="PF17871">
    <property type="entry name" value="AAA_lid_9"/>
    <property type="match status" value="1"/>
</dbReference>
<dbReference type="Proteomes" id="UP000176846">
    <property type="component" value="Unassembled WGS sequence"/>
</dbReference>
<dbReference type="PANTHER" id="PTHR11638">
    <property type="entry name" value="ATP-DEPENDENT CLP PROTEASE"/>
    <property type="match status" value="1"/>
</dbReference>
<dbReference type="Pfam" id="PF00004">
    <property type="entry name" value="AAA"/>
    <property type="match status" value="1"/>
</dbReference>
<evidence type="ECO:0000313" key="8">
    <source>
        <dbReference type="Proteomes" id="UP000176846"/>
    </source>
</evidence>
<dbReference type="GO" id="GO:0005524">
    <property type="term" value="F:ATP binding"/>
    <property type="evidence" value="ECO:0007669"/>
    <property type="project" value="UniProtKB-KW"/>
</dbReference>
<dbReference type="InterPro" id="IPR003593">
    <property type="entry name" value="AAA+_ATPase"/>
</dbReference>
<feature type="domain" description="Clp R" evidence="6">
    <location>
        <begin position="6"/>
        <end position="144"/>
    </location>
</feature>
<keyword evidence="2" id="KW-0547">Nucleotide-binding</keyword>
<dbReference type="InterPro" id="IPR027417">
    <property type="entry name" value="P-loop_NTPase"/>
</dbReference>
<sequence>MEQNVFNKFSQHLRASLQQAAEIATTFGHSSIEPAHLLLGLAHVHGTLGHELLEQTKLDLAALDDFLKSMMPITGAPASFSSASQGLIAKAALLAYKAKHYYIGTEHLLKAIIDNPGPALYEFTSANHWNTQAIAKQIDMILKSASKLPELTASFAATNDVSETDDLPAPTHPFMINLTHPDYDQRLDPVIGRDKEIERVIQILARRTKNNPVLLGDPGVGKTAIVEGLAKKIIHGQVPTILKDKKIMALDMGGLIAGTMFRGEFENRLKQIIEELQRHPEIILFIDELHTIVGAGAASGSVDAANILKPALARGEIKCIGATTIEEYRRHIENDGALERRFQPVYINEPSPRETRHILDGLKNYYESFHGLNIADEALDAAVALGERYLTDRYLPDKAIDLIDEAAARVKIKSTTPPEIERLQELNRAERLAMERKERAVSAEKFEEALRWQKEHHNIKTQKERVAAHLKKHPPVYPSVDRQSVAEVLTGWTNIPVYNLLTEEMEMLKNLEDKLQTIVTGQKNAIQTVAATIRRARLDLSDRRRPLASFFFVGPSGVGKTTLAKAVAAALFGNEQALLRLDMTEFSEGFTVSKLIGAPAGYVGFKESGLLTERVRRQPYQVVLFDELDRAHREVYQLIMQILDEGVLRDATGRLVNFKQTIIIATANPLRGSIKLLGFDDKKNNHFYDADENRHLLDALKDILPSELLHRFDAILPFSSLTVEDLKIILRNEIAALNKRLEARQIIVSIPTSAEEELVRLTIDSGEGARNLLHNLQQLVENTLAEKIMERTHTMPKTFTLRRRGDRWTLN</sequence>
<organism evidence="7 8">
    <name type="scientific">Candidatus Uhrbacteria bacterium RIFCSPLOWO2_01_FULL_47_25</name>
    <dbReference type="NCBI Taxonomy" id="1802402"/>
    <lineage>
        <taxon>Bacteria</taxon>
        <taxon>Candidatus Uhriibacteriota</taxon>
    </lineage>
</organism>
<dbReference type="InterPro" id="IPR019489">
    <property type="entry name" value="Clp_ATPase_C"/>
</dbReference>
<dbReference type="CDD" id="cd19499">
    <property type="entry name" value="RecA-like_ClpB_Hsp104-like"/>
    <property type="match status" value="1"/>
</dbReference>
<evidence type="ECO:0000256" key="3">
    <source>
        <dbReference type="ARBA" id="ARBA00022840"/>
    </source>
</evidence>
<dbReference type="PRINTS" id="PR00300">
    <property type="entry name" value="CLPPROTEASEA"/>
</dbReference>
<dbReference type="GO" id="GO:0034605">
    <property type="term" value="P:cellular response to heat"/>
    <property type="evidence" value="ECO:0007669"/>
    <property type="project" value="TreeGrafter"/>
</dbReference>
<dbReference type="InterPro" id="IPR050130">
    <property type="entry name" value="ClpA_ClpB"/>
</dbReference>
<evidence type="ECO:0000256" key="5">
    <source>
        <dbReference type="PROSITE-ProRule" id="PRU01251"/>
    </source>
</evidence>
<protein>
    <recommendedName>
        <fullName evidence="6">Clp R domain-containing protein</fullName>
    </recommendedName>
</protein>
<dbReference type="SUPFAM" id="SSF52540">
    <property type="entry name" value="P-loop containing nucleoside triphosphate hydrolases"/>
    <property type="match status" value="2"/>
</dbReference>
<dbReference type="Gene3D" id="1.10.1780.10">
    <property type="entry name" value="Clp, N-terminal domain"/>
    <property type="match status" value="1"/>
</dbReference>
<gene>
    <name evidence="7" type="ORF">A2936_00235</name>
</gene>